<comment type="caution">
    <text evidence="1">The sequence shown here is derived from an EMBL/GenBank/DDBJ whole genome shotgun (WGS) entry which is preliminary data.</text>
</comment>
<dbReference type="RefSeq" id="WP_045962473.1">
    <property type="nucleotide sequence ID" value="NZ_JXXW01000010.1"/>
</dbReference>
<accession>A0AAQ2IT09</accession>
<proteinExistence type="predicted"/>
<gene>
    <name evidence="1" type="ORF">CWB74_05905</name>
</gene>
<dbReference type="EMBL" id="PNEL01000014">
    <property type="protein sequence ID" value="TMN79707.1"/>
    <property type="molecule type" value="Genomic_DNA"/>
</dbReference>
<dbReference type="Proteomes" id="UP000305423">
    <property type="component" value="Unassembled WGS sequence"/>
</dbReference>
<name>A0AAQ2IT09_PSEO7</name>
<organism evidence="1 2">
    <name type="scientific">Pseudoalteromonas piscicida</name>
    <dbReference type="NCBI Taxonomy" id="43662"/>
    <lineage>
        <taxon>Bacteria</taxon>
        <taxon>Pseudomonadati</taxon>
        <taxon>Pseudomonadota</taxon>
        <taxon>Gammaproteobacteria</taxon>
        <taxon>Alteromonadales</taxon>
        <taxon>Pseudoalteromonadaceae</taxon>
        <taxon>Pseudoalteromonas</taxon>
    </lineage>
</organism>
<evidence type="ECO:0000313" key="1">
    <source>
        <dbReference type="EMBL" id="TMN79707.1"/>
    </source>
</evidence>
<sequence>MTNKILIITIGNTDIKAVIKETKKAGKDQDKTQIEAITTLATIGDHSRPEFCSYLAEHCIDVESSSQQKAFTFLEPNETLDVLTAQDFEQQEKPLYLDFTINDGEARFTAPKFCTLRTPDCPELLLPKIAPLVNELQHIDFTPNYVLVLNTNRQASDKLSTFIKKKEPFAYGPYIAKWLSESLKLPYNQEFDHTYCTSADIKQGVYYLNFLTGDDLLEGADQNDPINRQALEKISTAIQALCSRVEPSQNQLVLSCGGGFPKLKAQLEAICELYADKVLAYSEPEMRSSSAPAATLANTHHYPSPDVSLRARKQCIALIQHGNFQGAAALAQPFVDDENKNRCDKGWAHNLITASEWLQGSVSIDKLNATLPAALPFNTEAELPNCLWAAFRIEAALKMGNYQEAIRFTCDFVEVAAQDLLCHSFTPNQFEINAAKAQCETIEKQYKEQIATLFQRKTKKPLDSLLTCCFDLKIDRHLKYKAEQGSDRNLLFDFAIALSKLKQHEQIRWEDLNNHPLLQFEHTLRTKPEKCESTPQRYRNRITHGYLSPTDVKEAKDTFIHAKLWGEDKEYAFLTQPLFLDIFDLLVTNKQRASELYSNLVKTLCQQMLNAPINFTED</sequence>
<protein>
    <submittedName>
        <fullName evidence="1">Uncharacterized protein</fullName>
    </submittedName>
</protein>
<reference evidence="1 2" key="1">
    <citation type="submission" date="2017-12" db="EMBL/GenBank/DDBJ databases">
        <authorList>
            <person name="Paulsen S."/>
            <person name="Gram L.K."/>
        </authorList>
    </citation>
    <scope>NUCLEOTIDE SEQUENCE [LARGE SCALE GENOMIC DNA]</scope>
    <source>
        <strain evidence="1 2">S1607</strain>
    </source>
</reference>
<dbReference type="AlphaFoldDB" id="A0AAQ2IT09"/>
<evidence type="ECO:0000313" key="2">
    <source>
        <dbReference type="Proteomes" id="UP000305423"/>
    </source>
</evidence>
<reference evidence="2" key="2">
    <citation type="submission" date="2019-06" db="EMBL/GenBank/DDBJ databases">
        <title>Co-occurence of chitin degradation, pigmentation and bioactivity in marine Pseudoalteromonas.</title>
        <authorList>
            <person name="Sonnenschein E.C."/>
            <person name="Bech P.K."/>
        </authorList>
    </citation>
    <scope>NUCLEOTIDE SEQUENCE [LARGE SCALE GENOMIC DNA]</scope>
    <source>
        <strain evidence="2">S1607</strain>
    </source>
</reference>